<evidence type="ECO:0000256" key="3">
    <source>
        <dbReference type="ARBA" id="ARBA00048267"/>
    </source>
</evidence>
<evidence type="ECO:0000259" key="5">
    <source>
        <dbReference type="PROSITE" id="PS50122"/>
    </source>
</evidence>
<dbReference type="Proteomes" id="UP001060504">
    <property type="component" value="Unassembled WGS sequence"/>
</dbReference>
<evidence type="ECO:0000256" key="4">
    <source>
        <dbReference type="PROSITE-ProRule" id="PRU00050"/>
    </source>
</evidence>
<comment type="catalytic activity">
    <reaction evidence="3">
        <text>[protein]-L-glutamate 5-O-methyl ester + H2O = L-glutamyl-[protein] + methanol + H(+)</text>
        <dbReference type="Rhea" id="RHEA:23236"/>
        <dbReference type="Rhea" id="RHEA-COMP:10208"/>
        <dbReference type="Rhea" id="RHEA-COMP:10311"/>
        <dbReference type="ChEBI" id="CHEBI:15377"/>
        <dbReference type="ChEBI" id="CHEBI:15378"/>
        <dbReference type="ChEBI" id="CHEBI:17790"/>
        <dbReference type="ChEBI" id="CHEBI:29973"/>
        <dbReference type="ChEBI" id="CHEBI:82795"/>
        <dbReference type="EC" id="3.1.1.61"/>
    </reaction>
</comment>
<name>A0ABQ4VA89_9MYCO</name>
<dbReference type="PANTHER" id="PTHR42872:SF6">
    <property type="entry name" value="PROTEIN-GLUTAMATE METHYLESTERASE_PROTEIN-GLUTAMINE GLUTAMINASE"/>
    <property type="match status" value="1"/>
</dbReference>
<dbReference type="CDD" id="cd16433">
    <property type="entry name" value="CheB"/>
    <property type="match status" value="1"/>
</dbReference>
<dbReference type="InterPro" id="IPR035909">
    <property type="entry name" value="CheB_C"/>
</dbReference>
<protein>
    <recommendedName>
        <fullName evidence="2">protein-glutamate methylesterase</fullName>
        <ecNumber evidence="2">3.1.1.61</ecNumber>
    </recommendedName>
</protein>
<keyword evidence="4" id="KW-0145">Chemotaxis</keyword>
<evidence type="ECO:0000256" key="2">
    <source>
        <dbReference type="ARBA" id="ARBA00039140"/>
    </source>
</evidence>
<evidence type="ECO:0000313" key="7">
    <source>
        <dbReference type="Proteomes" id="UP001060504"/>
    </source>
</evidence>
<reference evidence="6 7" key="1">
    <citation type="submission" date="2021-08" db="EMBL/GenBank/DDBJ databases">
        <title>Draft genome sequence of Mycolicibacterium sp. NGTWS1702 strain.</title>
        <authorList>
            <person name="Matsumoto M."/>
            <person name="Tang B.C.C."/>
            <person name="Machida Y."/>
            <person name="Matoyama H."/>
            <person name="Kishihara T."/>
            <person name="Sato S."/>
            <person name="Kondo I."/>
            <person name="Sano M."/>
            <person name="Kato G."/>
        </authorList>
    </citation>
    <scope>NUCLEOTIDE SEQUENCE [LARGE SCALE GENOMIC DNA]</scope>
    <source>
        <strain evidence="6 7">NGTWSNA01</strain>
    </source>
</reference>
<evidence type="ECO:0000313" key="6">
    <source>
        <dbReference type="EMBL" id="GJF16309.1"/>
    </source>
</evidence>
<comment type="caution">
    <text evidence="6">The sequence shown here is derived from an EMBL/GenBank/DDBJ whole genome shotgun (WGS) entry which is preliminary data.</text>
</comment>
<evidence type="ECO:0000256" key="1">
    <source>
        <dbReference type="ARBA" id="ARBA00022801"/>
    </source>
</evidence>
<feature type="domain" description="CheB-type methylesterase" evidence="5">
    <location>
        <begin position="1"/>
        <end position="208"/>
    </location>
</feature>
<dbReference type="InterPro" id="IPR000673">
    <property type="entry name" value="Sig_transdc_resp-reg_Me-estase"/>
</dbReference>
<feature type="active site" evidence="4">
    <location>
        <position position="12"/>
    </location>
</feature>
<dbReference type="Pfam" id="PF01339">
    <property type="entry name" value="CheB_methylest"/>
    <property type="match status" value="1"/>
</dbReference>
<dbReference type="Gene3D" id="3.40.50.180">
    <property type="entry name" value="Methylesterase CheB, C-terminal domain"/>
    <property type="match status" value="1"/>
</dbReference>
<dbReference type="EMBL" id="BPRH01002203">
    <property type="protein sequence ID" value="GJF16309.1"/>
    <property type="molecule type" value="Genomic_DNA"/>
</dbReference>
<dbReference type="PANTHER" id="PTHR42872">
    <property type="entry name" value="PROTEIN-GLUTAMATE METHYLESTERASE/PROTEIN-GLUTAMINE GLUTAMINASE"/>
    <property type="match status" value="1"/>
</dbReference>
<proteinExistence type="predicted"/>
<gene>
    <name evidence="6" type="ORF">NGTWS1702_21000</name>
</gene>
<feature type="active site" evidence="4">
    <location>
        <position position="39"/>
    </location>
</feature>
<dbReference type="EC" id="3.1.1.61" evidence="2"/>
<sequence length="209" mass="21760">MSGPDVIVIGGSAGGMKALNELLKTFTNPGNSVVVVALHRPPQDSPLVDVLRTYTGIPIHEPTDSPWSCSPGTVTVAPAGYHLLVGNDRIPLPQNATRITGYETDPNVRVHLSLEAPVAYSRPSLDVAFTSAAELVNSVTAVLLSCANEDGAHGCEVVKAAGGKVVLQDPDSCEAAAAVKAAMRRLAPDHVADPQGIGRWLSESVGRRA</sequence>
<keyword evidence="7" id="KW-1185">Reference proteome</keyword>
<accession>A0ABQ4VA89</accession>
<dbReference type="PROSITE" id="PS50122">
    <property type="entry name" value="CHEB"/>
    <property type="match status" value="1"/>
</dbReference>
<keyword evidence="1 4" id="KW-0378">Hydrolase</keyword>
<dbReference type="SUPFAM" id="SSF52738">
    <property type="entry name" value="Methylesterase CheB, C-terminal domain"/>
    <property type="match status" value="1"/>
</dbReference>
<feature type="active site" evidence="4">
    <location>
        <position position="150"/>
    </location>
</feature>
<organism evidence="6 7">
    <name type="scientific">Mycolicibacterium cyprinidarum</name>
    <dbReference type="NCBI Taxonomy" id="2860311"/>
    <lineage>
        <taxon>Bacteria</taxon>
        <taxon>Bacillati</taxon>
        <taxon>Actinomycetota</taxon>
        <taxon>Actinomycetes</taxon>
        <taxon>Mycobacteriales</taxon>
        <taxon>Mycobacteriaceae</taxon>
        <taxon>Mycolicibacterium</taxon>
    </lineage>
</organism>